<evidence type="ECO:0000256" key="1">
    <source>
        <dbReference type="SAM" id="MobiDB-lite"/>
    </source>
</evidence>
<comment type="caution">
    <text evidence="2">The sequence shown here is derived from an EMBL/GenBank/DDBJ whole genome shotgun (WGS) entry which is preliminary data.</text>
</comment>
<evidence type="ECO:0000313" key="3">
    <source>
        <dbReference type="Proteomes" id="UP000747399"/>
    </source>
</evidence>
<gene>
    <name evidence="2" type="ORF">Vafri_8835</name>
</gene>
<feature type="compositionally biased region" description="Basic and acidic residues" evidence="1">
    <location>
        <begin position="780"/>
        <end position="790"/>
    </location>
</feature>
<feature type="compositionally biased region" description="Pro residues" evidence="1">
    <location>
        <begin position="1033"/>
        <end position="1044"/>
    </location>
</feature>
<proteinExistence type="predicted"/>
<evidence type="ECO:0000313" key="2">
    <source>
        <dbReference type="EMBL" id="GIL53156.1"/>
    </source>
</evidence>
<feature type="compositionally biased region" description="Pro residues" evidence="1">
    <location>
        <begin position="840"/>
        <end position="854"/>
    </location>
</feature>
<feature type="compositionally biased region" description="Basic and acidic residues" evidence="1">
    <location>
        <begin position="519"/>
        <end position="528"/>
    </location>
</feature>
<feature type="region of interest" description="Disordered" evidence="1">
    <location>
        <begin position="231"/>
        <end position="258"/>
    </location>
</feature>
<accession>A0A8J4B347</accession>
<reference evidence="2" key="1">
    <citation type="journal article" date="2021" name="Proc. Natl. Acad. Sci. U.S.A.">
        <title>Three genomes in the algal genus Volvox reveal the fate of a haploid sex-determining region after a transition to homothallism.</title>
        <authorList>
            <person name="Yamamoto K."/>
            <person name="Hamaji T."/>
            <person name="Kawai-Toyooka H."/>
            <person name="Matsuzaki R."/>
            <person name="Takahashi F."/>
            <person name="Nishimura Y."/>
            <person name="Kawachi M."/>
            <person name="Noguchi H."/>
            <person name="Minakuchi Y."/>
            <person name="Umen J.G."/>
            <person name="Toyoda A."/>
            <person name="Nozaki H."/>
        </authorList>
    </citation>
    <scope>NUCLEOTIDE SEQUENCE</scope>
    <source>
        <strain evidence="2">NIES-3780</strain>
    </source>
</reference>
<keyword evidence="3" id="KW-1185">Reference proteome</keyword>
<name>A0A8J4B347_9CHLO</name>
<dbReference type="InterPro" id="IPR042984">
    <property type="entry name" value="BBS12"/>
</dbReference>
<feature type="region of interest" description="Disordered" evidence="1">
    <location>
        <begin position="519"/>
        <end position="539"/>
    </location>
</feature>
<dbReference type="PANTHER" id="PTHR46883:SF1">
    <property type="entry name" value="BARDET-BIEDL SYNDROME 12 PROTEIN"/>
    <property type="match status" value="1"/>
</dbReference>
<feature type="region of interest" description="Disordered" evidence="1">
    <location>
        <begin position="1030"/>
        <end position="1063"/>
    </location>
</feature>
<feature type="compositionally biased region" description="Basic and acidic residues" evidence="1">
    <location>
        <begin position="699"/>
        <end position="722"/>
    </location>
</feature>
<dbReference type="GO" id="GO:0051131">
    <property type="term" value="P:chaperone-mediated protein complex assembly"/>
    <property type="evidence" value="ECO:0007669"/>
    <property type="project" value="InterPro"/>
</dbReference>
<feature type="region of interest" description="Disordered" evidence="1">
    <location>
        <begin position="777"/>
        <end position="855"/>
    </location>
</feature>
<feature type="compositionally biased region" description="Low complexity" evidence="1">
    <location>
        <begin position="1045"/>
        <end position="1063"/>
    </location>
</feature>
<feature type="region of interest" description="Disordered" evidence="1">
    <location>
        <begin position="685"/>
        <end position="722"/>
    </location>
</feature>
<feature type="region of interest" description="Disordered" evidence="1">
    <location>
        <begin position="465"/>
        <end position="489"/>
    </location>
</feature>
<protein>
    <submittedName>
        <fullName evidence="2">Uncharacterized protein</fullName>
    </submittedName>
</protein>
<feature type="compositionally biased region" description="Basic and acidic residues" evidence="1">
    <location>
        <begin position="477"/>
        <end position="489"/>
    </location>
</feature>
<organism evidence="2 3">
    <name type="scientific">Volvox africanus</name>
    <dbReference type="NCBI Taxonomy" id="51714"/>
    <lineage>
        <taxon>Eukaryota</taxon>
        <taxon>Viridiplantae</taxon>
        <taxon>Chlorophyta</taxon>
        <taxon>core chlorophytes</taxon>
        <taxon>Chlorophyceae</taxon>
        <taxon>CS clade</taxon>
        <taxon>Chlamydomonadales</taxon>
        <taxon>Volvocaceae</taxon>
        <taxon>Volvox</taxon>
    </lineage>
</organism>
<feature type="region of interest" description="Disordered" evidence="1">
    <location>
        <begin position="273"/>
        <end position="311"/>
    </location>
</feature>
<dbReference type="PANTHER" id="PTHR46883">
    <property type="entry name" value="BARDET-BIEDL SYNDROME 12 PROTEIN"/>
    <property type="match status" value="1"/>
</dbReference>
<dbReference type="Proteomes" id="UP000747399">
    <property type="component" value="Unassembled WGS sequence"/>
</dbReference>
<sequence length="1541" mass="160429">MSRFELARKLQATCGVLRSFLGPHKALKCVIDSNSDARNCLAGTVQAFLLAADGDPTTTNLLLEALEGQAPSAADSPASGPGPGSGATWLAVFCGQLLGHVLDLVEVQGVPYECVRAGILQAIDECCEAVRKCAIELPMVAERWDEQDLMSYHEAISLLMVGADAASIIESASGPLVSTASVSTASATPHPSTSATDWNLPAFPPAASAVCLATARYPIDCAGGKLERVEAKTQADATKPWTGPTYHPPPPPSMLPQLQSPQQMMMSALVPAAAAPSDGTAGWGIHHSQSPPPPEQQQQQPSLPREGQVQAQTQLPGQVLQLLVDGSGMTIDGVHNAGSAPSAGRDRGVVRSDLGGVPLEAEAELAALEEEASWFFNDGELQAEREARAQRMLLQQLAAGMTAARVPALEMRSLTRAPAPLQDDARNTVEAFRMTTDASCIPAAGWSSLSVVKCVAAGQQCSDRDGDSSFWSGADGGGRDSGRVGAHGERDEFGWLEERTADSDTRRAAAIGGPHIRDLQPKAHDARTPRTPWPPSTPKAVPDDDEFGWFDSYDVTAHHGCLATGLGPQPAARDSTIVADDRQDTGPAVGPGTGPVAAGTRVMGPVAAGTRARAAEVAATGLKVECDGLIVAESPSTAESRSPVPTPAHGGVYRFEAAGVAATAGLNGLQTGGLRDPKIRLAGPQDYADAAPNGGRSYSRREREGLISEGRGRNVAEGKERGLSEGGVALEAEAELAALEEEASWFFNDGELQAEREARAQRRLLQQLAAGMTAVGSVFRRGDGPDDEAHGQGGRAAEAISTGSPTADEGEVRLSGSKATDLPDTDGNPRHRHHVTAPPGTSPPPPTPPLPPLPASVAMPPTYFLDSTCRRDEAPEKGVLLSSGTASRGGRGSWQSSSEITAARQRLSPLSRLVCAAAQGLSHGRSLEMQLAAAAVLLLLEPLVRRQPGDARPLLTAEMASAAIVDAKEDLSAMSALVRQAAAALQFERCVLTVEMMGRSAVAAAAMRGVVVPLATLSTAQAALAAEFFTTLPSPPPPPPPPPQSLQSGNSSPSAARTAKPATATATATVTLRARNFTSVFFQGALQVDRAEYGPIVITNAADLVTTTSDVRVEAFASHLLETIKPHGVQLLLASGHIPDALSTALHQLSGGAILALGGIGLRAIRAAAACCGVMPAASLSSLDTRRNVATHVAVELVQGGLGLGDYRAAAGHRHTETAMLLRIMKAPRTHLRTPSGGDCDASVAPMPVLRPGWVTIVSSHSLASQLEVQGVSCRTCFNRLIAALRKGHVLPGSGAWELAAAEHLTHRIKQLHVVAHRMWSPLQSGQQPMQPLQSSLAEGRHGSSTIDDEVINRHELPSPYLPLSYEAVATALRDLVGVLLQNGGTDYGSALAMAGACVAALRDGDVARLQRLATEGTGTVYDMARTAGAKAQARAPRCGEVQALLTGTACYNAAAAIFETDEQRQLAEALRVMVELKGTAAAAVMATEDGQANVAVSSAPRPLPPPPLVLDEPGAREAALRSACRLALLASSVDRVIVNR</sequence>
<dbReference type="EMBL" id="BNCO01000014">
    <property type="protein sequence ID" value="GIL53156.1"/>
    <property type="molecule type" value="Genomic_DNA"/>
</dbReference>